<feature type="compositionally biased region" description="Polar residues" evidence="10">
    <location>
        <begin position="44"/>
        <end position="70"/>
    </location>
</feature>
<dbReference type="STRING" id="74873.A0A084VL64"/>
<evidence type="ECO:0000256" key="10">
    <source>
        <dbReference type="SAM" id="MobiDB-lite"/>
    </source>
</evidence>
<name>A0A084VL64_ANOSI</name>
<dbReference type="VEuPathDB" id="VectorBase:ASIC006109"/>
<proteinExistence type="inferred from homology"/>
<keyword evidence="6" id="KW-0804">Transcription</keyword>
<dbReference type="VEuPathDB" id="VectorBase:ASIS006340"/>
<evidence type="ECO:0000256" key="5">
    <source>
        <dbReference type="ARBA" id="ARBA00023159"/>
    </source>
</evidence>
<dbReference type="GO" id="GO:0003712">
    <property type="term" value="F:transcription coregulator activity"/>
    <property type="evidence" value="ECO:0007669"/>
    <property type="project" value="TreeGrafter"/>
</dbReference>
<dbReference type="GO" id="GO:0016592">
    <property type="term" value="C:mediator complex"/>
    <property type="evidence" value="ECO:0007669"/>
    <property type="project" value="TreeGrafter"/>
</dbReference>
<keyword evidence="13" id="KW-1185">Reference proteome</keyword>
<keyword evidence="7" id="KW-0539">Nucleus</keyword>
<evidence type="ECO:0000256" key="4">
    <source>
        <dbReference type="ARBA" id="ARBA00023015"/>
    </source>
</evidence>
<dbReference type="EMBL" id="ATLV01014417">
    <property type="status" value="NOT_ANNOTATED_CDS"/>
    <property type="molecule type" value="Genomic_DNA"/>
</dbReference>
<dbReference type="GO" id="GO:0045893">
    <property type="term" value="P:positive regulation of DNA-templated transcription"/>
    <property type="evidence" value="ECO:0007669"/>
    <property type="project" value="TreeGrafter"/>
</dbReference>
<evidence type="ECO:0000313" key="12">
    <source>
        <dbReference type="EnsemblMetazoa" id="ASIC006109-PA"/>
    </source>
</evidence>
<feature type="region of interest" description="Disordered" evidence="10">
    <location>
        <begin position="1"/>
        <end position="73"/>
    </location>
</feature>
<evidence type="ECO:0000256" key="3">
    <source>
        <dbReference type="ARBA" id="ARBA00019664"/>
    </source>
</evidence>
<dbReference type="AlphaFoldDB" id="A0A084VL64"/>
<sequence>MNQKNYKKQGAEGIPADSQQMPTNQLQQVQNQIEDQNQQLKGLAQQSGMGSDNVMSQPHSQQSKLQSNQPDCGIGAQRQFENVGLHFLSMCSTAQETVQDLISAAEKVFNILREIQPPSDTTGELSSNGKRAELQVQLQTVGLLFEDLRFLYDYISVIPLKNRPKRSELLDIEEYKKLMERKRELIAMLQLRNKQLLEIINILRFRSV</sequence>
<evidence type="ECO:0000256" key="9">
    <source>
        <dbReference type="ARBA" id="ARBA00031981"/>
    </source>
</evidence>
<dbReference type="PANTHER" id="PTHR31705:SF4">
    <property type="entry name" value="MEDIATOR OF RNA POLYMERASE II TRANSCRIPTION SUBUNIT 30"/>
    <property type="match status" value="1"/>
</dbReference>
<evidence type="ECO:0000256" key="1">
    <source>
        <dbReference type="ARBA" id="ARBA00004123"/>
    </source>
</evidence>
<keyword evidence="4" id="KW-0805">Transcription regulation</keyword>
<evidence type="ECO:0000313" key="11">
    <source>
        <dbReference type="EMBL" id="KFB38708.1"/>
    </source>
</evidence>
<comment type="function">
    <text evidence="8">Component of the Mediator complex, a coactivator involved in the regulated transcription of nearly all RNA polymerase II-dependent genes. Mediator functions as a bridge to convey information from gene-specific regulatory proteins to the basal RNA polymerase II transcription machinery. Mediator is recruited to promoters by direct interactions with regulatory proteins and serves as a scaffold for the assembly of a functional preinitiation complex with RNA polymerase II and the general transcription factors.</text>
</comment>
<evidence type="ECO:0000313" key="13">
    <source>
        <dbReference type="Proteomes" id="UP000030765"/>
    </source>
</evidence>
<dbReference type="PANTHER" id="PTHR31705">
    <property type="entry name" value="MEDIATOR OF RNA POLYMERASE II TRANSCRIPTION SUBUNIT 30"/>
    <property type="match status" value="1"/>
</dbReference>
<evidence type="ECO:0000256" key="7">
    <source>
        <dbReference type="ARBA" id="ARBA00023242"/>
    </source>
</evidence>
<dbReference type="Proteomes" id="UP000030765">
    <property type="component" value="Unassembled WGS sequence"/>
</dbReference>
<dbReference type="Pfam" id="PF11315">
    <property type="entry name" value="Med30"/>
    <property type="match status" value="1"/>
</dbReference>
<dbReference type="EMBL" id="KE524970">
    <property type="protein sequence ID" value="KFB38708.1"/>
    <property type="molecule type" value="Genomic_DNA"/>
</dbReference>
<evidence type="ECO:0000256" key="2">
    <source>
        <dbReference type="ARBA" id="ARBA00010606"/>
    </source>
</evidence>
<dbReference type="OrthoDB" id="10067025at2759"/>
<keyword evidence="5" id="KW-0010">Activator</keyword>
<dbReference type="InterPro" id="IPR021019">
    <property type="entry name" value="Mediator_Med30_met"/>
</dbReference>
<reference evidence="11 13" key="1">
    <citation type="journal article" date="2014" name="BMC Genomics">
        <title>Genome sequence of Anopheles sinensis provides insight into genetics basis of mosquito competence for malaria parasites.</title>
        <authorList>
            <person name="Zhou D."/>
            <person name="Zhang D."/>
            <person name="Ding G."/>
            <person name="Shi L."/>
            <person name="Hou Q."/>
            <person name="Ye Y."/>
            <person name="Xu Y."/>
            <person name="Zhou H."/>
            <person name="Xiong C."/>
            <person name="Li S."/>
            <person name="Yu J."/>
            <person name="Hong S."/>
            <person name="Yu X."/>
            <person name="Zou P."/>
            <person name="Chen C."/>
            <person name="Chang X."/>
            <person name="Wang W."/>
            <person name="Lv Y."/>
            <person name="Sun Y."/>
            <person name="Ma L."/>
            <person name="Shen B."/>
            <person name="Zhu C."/>
        </authorList>
    </citation>
    <scope>NUCLEOTIDE SEQUENCE [LARGE SCALE GENOMIC DNA]</scope>
</reference>
<gene>
    <name evidence="11" type="ORF">ZHAS_00006109</name>
</gene>
<dbReference type="EnsemblMetazoa" id="ASIC006109-RA">
    <property type="protein sequence ID" value="ASIC006109-PA"/>
    <property type="gene ID" value="ASIC006109"/>
</dbReference>
<reference evidence="12" key="2">
    <citation type="submission" date="2020-05" db="UniProtKB">
        <authorList>
            <consortium name="EnsemblMetazoa"/>
        </authorList>
    </citation>
    <scope>IDENTIFICATION</scope>
</reference>
<evidence type="ECO:0000256" key="8">
    <source>
        <dbReference type="ARBA" id="ARBA00025687"/>
    </source>
</evidence>
<comment type="similarity">
    <text evidence="2">Belongs to the Mediator complex subunit 30 family.</text>
</comment>
<organism evidence="11">
    <name type="scientific">Anopheles sinensis</name>
    <name type="common">Mosquito</name>
    <dbReference type="NCBI Taxonomy" id="74873"/>
    <lineage>
        <taxon>Eukaryota</taxon>
        <taxon>Metazoa</taxon>
        <taxon>Ecdysozoa</taxon>
        <taxon>Arthropoda</taxon>
        <taxon>Hexapoda</taxon>
        <taxon>Insecta</taxon>
        <taxon>Pterygota</taxon>
        <taxon>Neoptera</taxon>
        <taxon>Endopterygota</taxon>
        <taxon>Diptera</taxon>
        <taxon>Nematocera</taxon>
        <taxon>Culicoidea</taxon>
        <taxon>Culicidae</taxon>
        <taxon>Anophelinae</taxon>
        <taxon>Anopheles</taxon>
    </lineage>
</organism>
<accession>A0A084VL64</accession>
<evidence type="ECO:0000256" key="6">
    <source>
        <dbReference type="ARBA" id="ARBA00023163"/>
    </source>
</evidence>
<feature type="compositionally biased region" description="Low complexity" evidence="10">
    <location>
        <begin position="19"/>
        <end position="39"/>
    </location>
</feature>
<protein>
    <recommendedName>
        <fullName evidence="3">Mediator of RNA polymerase II transcription subunit 30</fullName>
    </recommendedName>
    <alternativeName>
        <fullName evidence="9">Mediator complex subunit 30</fullName>
    </alternativeName>
</protein>
<comment type="subcellular location">
    <subcellularLocation>
        <location evidence="1">Nucleus</location>
    </subcellularLocation>
</comment>